<comment type="caution">
    <text evidence="2">The sequence shown here is derived from an EMBL/GenBank/DDBJ whole genome shotgun (WGS) entry which is preliminary data.</text>
</comment>
<reference evidence="2 3" key="1">
    <citation type="submission" date="2019-09" db="EMBL/GenBank/DDBJ databases">
        <title>H2 Metabolism Revealed by Metagenomic Analysis in Subglacial Sediment of East Antarctica.</title>
        <authorList>
            <person name="Yang Z."/>
            <person name="Zhang Y."/>
            <person name="Lv Y."/>
            <person name="Yan W."/>
            <person name="Xiao X."/>
            <person name="Sun B."/>
            <person name="Ma H."/>
        </authorList>
    </citation>
    <scope>NUCLEOTIDE SEQUENCE [LARGE SCALE GENOMIC DNA]</scope>
    <source>
        <strain evidence="2">Bin2_2</strain>
    </source>
</reference>
<dbReference type="GO" id="GO:0005829">
    <property type="term" value="C:cytosol"/>
    <property type="evidence" value="ECO:0007669"/>
    <property type="project" value="TreeGrafter"/>
</dbReference>
<dbReference type="Pfam" id="PF00117">
    <property type="entry name" value="GATase"/>
    <property type="match status" value="1"/>
</dbReference>
<dbReference type="InterPro" id="IPR029062">
    <property type="entry name" value="Class_I_gatase-like"/>
</dbReference>
<protein>
    <submittedName>
        <fullName evidence="2">Amidotransferase</fullName>
    </submittedName>
</protein>
<dbReference type="GO" id="GO:0016740">
    <property type="term" value="F:transferase activity"/>
    <property type="evidence" value="ECO:0007669"/>
    <property type="project" value="UniProtKB-KW"/>
</dbReference>
<dbReference type="PANTHER" id="PTHR42695">
    <property type="entry name" value="GLUTAMINE AMIDOTRANSFERASE YLR126C-RELATED"/>
    <property type="match status" value="1"/>
</dbReference>
<feature type="domain" description="Glutamine amidotransferase" evidence="1">
    <location>
        <begin position="19"/>
        <end position="187"/>
    </location>
</feature>
<dbReference type="InterPro" id="IPR017926">
    <property type="entry name" value="GATASE"/>
</dbReference>
<evidence type="ECO:0000313" key="3">
    <source>
        <dbReference type="Proteomes" id="UP000483432"/>
    </source>
</evidence>
<sequence length="231" mass="25280">MHVHVLQHVPFEGLGSIEAWLSHRGARVTYTRFFEPAKLPALTDINFIIALGGPMSVNDEEQLPWLREEKRFVAEAVASNKAVLGICLGAQLIASALGSRVYPGSEKEIGWFPVFAEPALSNTFVFPASTEVFHWHGETFDLPAGAVHLASSAACRNQAFQIGARVIGLQFHLETTPKSAEAIINNCANELLPQQRYIQTEPALRAVPVANYAGINMLMTNVLEYLVRDGG</sequence>
<dbReference type="EMBL" id="JAAFGW010000184">
    <property type="protein sequence ID" value="NDP48957.1"/>
    <property type="molecule type" value="Genomic_DNA"/>
</dbReference>
<dbReference type="SUPFAM" id="SSF52317">
    <property type="entry name" value="Class I glutamine amidotransferase-like"/>
    <property type="match status" value="1"/>
</dbReference>
<dbReference type="AlphaFoldDB" id="A0A7C9P8V5"/>
<evidence type="ECO:0000259" key="1">
    <source>
        <dbReference type="Pfam" id="PF00117"/>
    </source>
</evidence>
<dbReference type="FunFam" id="3.40.50.880:FF:000033">
    <property type="entry name" value="Glutamine amidotransferase class-I"/>
    <property type="match status" value="1"/>
</dbReference>
<accession>A0A7C9P8V5</accession>
<dbReference type="InterPro" id="IPR044992">
    <property type="entry name" value="ChyE-like"/>
</dbReference>
<name>A0A7C9P8V5_9PROT</name>
<dbReference type="PROSITE" id="PS51273">
    <property type="entry name" value="GATASE_TYPE_1"/>
    <property type="match status" value="1"/>
</dbReference>
<evidence type="ECO:0000313" key="2">
    <source>
        <dbReference type="EMBL" id="NDP48957.1"/>
    </source>
</evidence>
<gene>
    <name evidence="2" type="ORF">GZ085_11350</name>
</gene>
<dbReference type="PANTHER" id="PTHR42695:SF5">
    <property type="entry name" value="GLUTAMINE AMIDOTRANSFERASE YLR126C-RELATED"/>
    <property type="match status" value="1"/>
</dbReference>
<dbReference type="Proteomes" id="UP000483432">
    <property type="component" value="Unassembled WGS sequence"/>
</dbReference>
<proteinExistence type="predicted"/>
<organism evidence="2 3">
    <name type="scientific">Sulfuriferula multivorans</name>
    <dbReference type="NCBI Taxonomy" id="1559896"/>
    <lineage>
        <taxon>Bacteria</taxon>
        <taxon>Pseudomonadati</taxon>
        <taxon>Pseudomonadota</taxon>
        <taxon>Betaproteobacteria</taxon>
        <taxon>Nitrosomonadales</taxon>
        <taxon>Sulfuricellaceae</taxon>
        <taxon>Sulfuriferula</taxon>
    </lineage>
</organism>
<keyword evidence="2" id="KW-0808">Transferase</keyword>
<dbReference type="CDD" id="cd01741">
    <property type="entry name" value="GATase1_1"/>
    <property type="match status" value="1"/>
</dbReference>
<dbReference type="Gene3D" id="3.40.50.880">
    <property type="match status" value="1"/>
</dbReference>